<accession>A0A9Q1JQG3</accession>
<comment type="caution">
    <text evidence="2">The sequence shown here is derived from an EMBL/GenBank/DDBJ whole genome shotgun (WGS) entry which is preliminary data.</text>
</comment>
<evidence type="ECO:0000313" key="3">
    <source>
        <dbReference type="Proteomes" id="UP001153076"/>
    </source>
</evidence>
<feature type="compositionally biased region" description="Basic and acidic residues" evidence="1">
    <location>
        <begin position="1"/>
        <end position="31"/>
    </location>
</feature>
<dbReference type="EMBL" id="JAKOGI010000929">
    <property type="protein sequence ID" value="KAJ8429154.1"/>
    <property type="molecule type" value="Genomic_DNA"/>
</dbReference>
<organism evidence="2 3">
    <name type="scientific">Carnegiea gigantea</name>
    <dbReference type="NCBI Taxonomy" id="171969"/>
    <lineage>
        <taxon>Eukaryota</taxon>
        <taxon>Viridiplantae</taxon>
        <taxon>Streptophyta</taxon>
        <taxon>Embryophyta</taxon>
        <taxon>Tracheophyta</taxon>
        <taxon>Spermatophyta</taxon>
        <taxon>Magnoliopsida</taxon>
        <taxon>eudicotyledons</taxon>
        <taxon>Gunneridae</taxon>
        <taxon>Pentapetalae</taxon>
        <taxon>Caryophyllales</taxon>
        <taxon>Cactineae</taxon>
        <taxon>Cactaceae</taxon>
        <taxon>Cactoideae</taxon>
        <taxon>Echinocereeae</taxon>
        <taxon>Carnegiea</taxon>
    </lineage>
</organism>
<gene>
    <name evidence="2" type="ORF">Cgig2_010020</name>
</gene>
<keyword evidence="3" id="KW-1185">Reference proteome</keyword>
<dbReference type="Proteomes" id="UP001153076">
    <property type="component" value="Unassembled WGS sequence"/>
</dbReference>
<dbReference type="AlphaFoldDB" id="A0A9Q1JQG3"/>
<evidence type="ECO:0000256" key="1">
    <source>
        <dbReference type="SAM" id="MobiDB-lite"/>
    </source>
</evidence>
<evidence type="ECO:0000313" key="2">
    <source>
        <dbReference type="EMBL" id="KAJ8429154.1"/>
    </source>
</evidence>
<reference evidence="2" key="1">
    <citation type="submission" date="2022-04" db="EMBL/GenBank/DDBJ databases">
        <title>Carnegiea gigantea Genome sequencing and assembly v2.</title>
        <authorList>
            <person name="Copetti D."/>
            <person name="Sanderson M.J."/>
            <person name="Burquez A."/>
            <person name="Wojciechowski M.F."/>
        </authorList>
    </citation>
    <scope>NUCLEOTIDE SEQUENCE</scope>
    <source>
        <strain evidence="2">SGP5-SGP5p</strain>
        <tissue evidence="2">Aerial part</tissue>
    </source>
</reference>
<name>A0A9Q1JQG3_9CARY</name>
<sequence length="158" mass="18620">MRREEQTRKIWRKKNEFHDNSTKRKDLRFSQEDQQGSEILQGRVKSEFISWLNRSLVSTYDDPRDLGALAIALISGYGQFTKVCSLSSFKFIPTFLTVEQMEDALNNHQDLDLWFSEVKKWDKYEYCKTRRCGLKLLACDHMDESGKILRKLLIFGKG</sequence>
<feature type="region of interest" description="Disordered" evidence="1">
    <location>
        <begin position="1"/>
        <end position="34"/>
    </location>
</feature>
<protein>
    <submittedName>
        <fullName evidence="2">Uncharacterized protein</fullName>
    </submittedName>
</protein>
<proteinExistence type="predicted"/>